<feature type="zinc finger region" description="C4-type" evidence="13">
    <location>
        <begin position="7"/>
        <end position="32"/>
    </location>
</feature>
<dbReference type="GO" id="GO:0005730">
    <property type="term" value="C:nucleolus"/>
    <property type="evidence" value="ECO:0007669"/>
    <property type="project" value="UniProtKB-SubCell"/>
</dbReference>
<dbReference type="SUPFAM" id="SSF57783">
    <property type="entry name" value="Zinc beta-ribbon"/>
    <property type="match status" value="2"/>
</dbReference>
<dbReference type="InterPro" id="IPR019761">
    <property type="entry name" value="DNA-dir_RNA_pol-M_15_CS"/>
</dbReference>
<dbReference type="PANTHER" id="PTHR11239:SF1">
    <property type="entry name" value="DNA-DIRECTED RNA POLYMERASE II SUBUNIT RPB9"/>
    <property type="match status" value="1"/>
</dbReference>
<dbReference type="PIRSF" id="PIRSF005586">
    <property type="entry name" value="RNApol_RpoM"/>
    <property type="match status" value="1"/>
</dbReference>
<keyword evidence="7 11" id="KW-0804">Transcription</keyword>
<dbReference type="SMART" id="SM00440">
    <property type="entry name" value="ZnF_C2C2"/>
    <property type="match status" value="1"/>
</dbReference>
<dbReference type="OrthoDB" id="282270at2759"/>
<keyword evidence="5 13" id="KW-0863">Zinc-finger</keyword>
<dbReference type="InterPro" id="IPR001222">
    <property type="entry name" value="Znf_TFIIS"/>
</dbReference>
<evidence type="ECO:0000256" key="12">
    <source>
        <dbReference type="PIRSR" id="PIRSR005586-1"/>
    </source>
</evidence>
<comment type="subcellular location">
    <subcellularLocation>
        <location evidence="1">Nucleus</location>
        <location evidence="1">Nucleolus</location>
    </subcellularLocation>
</comment>
<evidence type="ECO:0000256" key="1">
    <source>
        <dbReference type="ARBA" id="ARBA00004604"/>
    </source>
</evidence>
<feature type="binding site" evidence="12">
    <location>
        <position position="7"/>
    </location>
    <ligand>
        <name>Zn(2+)</name>
        <dbReference type="ChEBI" id="CHEBI:29105"/>
        <label>1</label>
    </ligand>
</feature>
<reference evidence="16" key="1">
    <citation type="journal article" date="2016" name="Proc. Natl. Acad. Sci. U.S.A.">
        <title>Lipid metabolic changes in an early divergent fungus govern the establishment of a mutualistic symbiosis with endobacteria.</title>
        <authorList>
            <person name="Lastovetsky O.A."/>
            <person name="Gaspar M.L."/>
            <person name="Mondo S.J."/>
            <person name="LaButti K.M."/>
            <person name="Sandor L."/>
            <person name="Grigoriev I.V."/>
            <person name="Henry S.A."/>
            <person name="Pawlowska T.E."/>
        </authorList>
    </citation>
    <scope>NUCLEOTIDE SEQUENCE [LARGE SCALE GENOMIC DNA]</scope>
    <source>
        <strain evidence="16">ATCC 52814</strain>
    </source>
</reference>
<evidence type="ECO:0000256" key="13">
    <source>
        <dbReference type="PIRSR" id="PIRSR005586-2"/>
    </source>
</evidence>
<feature type="binding site" evidence="12">
    <location>
        <position position="10"/>
    </location>
    <ligand>
        <name>Zn(2+)</name>
        <dbReference type="ChEBI" id="CHEBI:29105"/>
        <label>1</label>
    </ligand>
</feature>
<feature type="binding site" evidence="12">
    <location>
        <position position="29"/>
    </location>
    <ligand>
        <name>Zn(2+)</name>
        <dbReference type="ChEBI" id="CHEBI:29105"/>
        <label>1</label>
    </ligand>
</feature>
<dbReference type="CDD" id="cd10508">
    <property type="entry name" value="Zn-ribbon_RPB9"/>
    <property type="match status" value="1"/>
</dbReference>
<gene>
    <name evidence="16" type="ORF">BCV72DRAFT_212022</name>
</gene>
<dbReference type="InterPro" id="IPR034012">
    <property type="entry name" value="Zn_ribbon_RPB9_C"/>
</dbReference>
<comment type="function">
    <text evidence="9">DNA-dependent RNA polymerase catalyzes the transcription of DNA into RNA using the four ribonucleoside triphosphates as substrates. Component of RNA polymerase II which synthesizes mRNA precursors and many functional non-coding RNAs. Pol II is the central component of the basal RNA polymerase II transcription machinery. It is composed of mobile elements that move relative to each other. Component of RNA polymerases IV and V which mediate short-interfering RNAs (siRNA) accumulation and subsequent RNA-directed DNA methylation-dependent (RdDM) transcriptional gene silencing (TGS) of endogenous repeated sequences, including transposable elements. Required for RNA silencing.</text>
</comment>
<dbReference type="GO" id="GO:0006283">
    <property type="term" value="P:transcription-coupled nucleotide-excision repair"/>
    <property type="evidence" value="ECO:0007669"/>
    <property type="project" value="TreeGrafter"/>
</dbReference>
<feature type="binding site" evidence="12">
    <location>
        <position position="75"/>
    </location>
    <ligand>
        <name>Zn(2+)</name>
        <dbReference type="ChEBI" id="CHEBI:29105"/>
        <label>2</label>
    </ligand>
</feature>
<feature type="binding site" evidence="12">
    <location>
        <position position="103"/>
    </location>
    <ligand>
        <name>Zn(2+)</name>
        <dbReference type="ChEBI" id="CHEBI:29105"/>
        <label>2</label>
    </ligand>
</feature>
<dbReference type="AlphaFoldDB" id="A0A1X0QWD6"/>
<dbReference type="GO" id="GO:0006367">
    <property type="term" value="P:transcription initiation at RNA polymerase II promoter"/>
    <property type="evidence" value="ECO:0007669"/>
    <property type="project" value="TreeGrafter"/>
</dbReference>
<evidence type="ECO:0000256" key="5">
    <source>
        <dbReference type="ARBA" id="ARBA00022771"/>
    </source>
</evidence>
<dbReference type="GO" id="GO:0003676">
    <property type="term" value="F:nucleic acid binding"/>
    <property type="evidence" value="ECO:0007669"/>
    <property type="project" value="InterPro"/>
</dbReference>
<dbReference type="Gene3D" id="2.20.25.10">
    <property type="match status" value="2"/>
</dbReference>
<evidence type="ECO:0000256" key="4">
    <source>
        <dbReference type="ARBA" id="ARBA00022723"/>
    </source>
</evidence>
<evidence type="ECO:0000313" key="16">
    <source>
        <dbReference type="EMBL" id="ORE04055.1"/>
    </source>
</evidence>
<evidence type="ECO:0000256" key="3">
    <source>
        <dbReference type="ARBA" id="ARBA00022478"/>
    </source>
</evidence>
<organism evidence="16">
    <name type="scientific">Rhizopus microsporus var. microsporus</name>
    <dbReference type="NCBI Taxonomy" id="86635"/>
    <lineage>
        <taxon>Eukaryota</taxon>
        <taxon>Fungi</taxon>
        <taxon>Fungi incertae sedis</taxon>
        <taxon>Mucoromycota</taxon>
        <taxon>Mucoromycotina</taxon>
        <taxon>Mucoromycetes</taxon>
        <taxon>Mucorales</taxon>
        <taxon>Mucorineae</taxon>
        <taxon>Rhizopodaceae</taxon>
        <taxon>Rhizopus</taxon>
    </lineage>
</organism>
<comment type="subunit">
    <text evidence="2">Component of the RNA polymerase II (Pol II) complex consisting of 12 subunits.</text>
</comment>
<keyword evidence="8 11" id="KW-0539">Nucleus</keyword>
<comment type="similarity">
    <text evidence="11 14">Belongs to the archaeal rpoM/eukaryotic RPA12/RPB9/RPC11 RNA polymerase family.</text>
</comment>
<dbReference type="EMBL" id="KV921982">
    <property type="protein sequence ID" value="ORE04055.1"/>
    <property type="molecule type" value="Genomic_DNA"/>
</dbReference>
<comment type="subunit">
    <text evidence="10">Component of the RNA polymerase II, IV and V complexes. Interacts with NRPD1.</text>
</comment>
<evidence type="ECO:0000256" key="9">
    <source>
        <dbReference type="ARBA" id="ARBA00055413"/>
    </source>
</evidence>
<dbReference type="GO" id="GO:0008270">
    <property type="term" value="F:zinc ion binding"/>
    <property type="evidence" value="ECO:0007669"/>
    <property type="project" value="UniProtKB-KW"/>
</dbReference>
<name>A0A1X0QWD6_RHIZD</name>
<dbReference type="GO" id="GO:0005665">
    <property type="term" value="C:RNA polymerase II, core complex"/>
    <property type="evidence" value="ECO:0007669"/>
    <property type="project" value="TreeGrafter"/>
</dbReference>
<sequence>MATFKYCLDCNNLLYPKEDKNNRKLLFACRNCEYEEDAENYCVYRHEIVHAPSEQTMVLHDLGTDPTLPRANINCPRCGHPEAVFFQSSSRRAEAKMTLFYVCANKGCGHRWTG</sequence>
<dbReference type="PROSITE" id="PS01030">
    <property type="entry name" value="RNA_POL_M_15KD"/>
    <property type="match status" value="1"/>
</dbReference>
<evidence type="ECO:0000256" key="6">
    <source>
        <dbReference type="ARBA" id="ARBA00022833"/>
    </source>
</evidence>
<dbReference type="InterPro" id="IPR001529">
    <property type="entry name" value="Zn_ribbon_RPB9"/>
</dbReference>
<evidence type="ECO:0000256" key="11">
    <source>
        <dbReference type="PIRNR" id="PIRNR005586"/>
    </source>
</evidence>
<keyword evidence="3 11" id="KW-0240">DNA-directed RNA polymerase</keyword>
<dbReference type="GO" id="GO:0001193">
    <property type="term" value="P:maintenance of transcriptional fidelity during transcription elongation by RNA polymerase II"/>
    <property type="evidence" value="ECO:0007669"/>
    <property type="project" value="TreeGrafter"/>
</dbReference>
<feature type="binding site" evidence="12">
    <location>
        <position position="108"/>
    </location>
    <ligand>
        <name>Zn(2+)</name>
        <dbReference type="ChEBI" id="CHEBI:29105"/>
        <label>2</label>
    </ligand>
</feature>
<feature type="domain" description="TFIIS-type" evidence="15">
    <location>
        <begin position="71"/>
        <end position="113"/>
    </location>
</feature>
<dbReference type="Proteomes" id="UP000242414">
    <property type="component" value="Unassembled WGS sequence"/>
</dbReference>
<feature type="binding site" evidence="12">
    <location>
        <position position="78"/>
    </location>
    <ligand>
        <name>Zn(2+)</name>
        <dbReference type="ChEBI" id="CHEBI:29105"/>
        <label>2</label>
    </ligand>
</feature>
<evidence type="ECO:0000256" key="14">
    <source>
        <dbReference type="RuleBase" id="RU003474"/>
    </source>
</evidence>
<evidence type="ECO:0000256" key="10">
    <source>
        <dbReference type="ARBA" id="ARBA00063449"/>
    </source>
</evidence>
<dbReference type="Pfam" id="PF02150">
    <property type="entry name" value="Zn_ribbon_RPB9"/>
    <property type="match status" value="1"/>
</dbReference>
<dbReference type="Pfam" id="PF01096">
    <property type="entry name" value="Zn_ribbon_TFIIS"/>
    <property type="match status" value="1"/>
</dbReference>
<dbReference type="PANTHER" id="PTHR11239">
    <property type="entry name" value="DNA-DIRECTED RNA POLYMERASE"/>
    <property type="match status" value="1"/>
</dbReference>
<evidence type="ECO:0000259" key="15">
    <source>
        <dbReference type="PROSITE" id="PS51133"/>
    </source>
</evidence>
<dbReference type="GO" id="GO:0000419">
    <property type="term" value="C:RNA polymerase V complex"/>
    <property type="evidence" value="ECO:0007669"/>
    <property type="project" value="UniProtKB-ARBA"/>
</dbReference>
<dbReference type="InterPro" id="IPR012164">
    <property type="entry name" value="Rpa12/Rpb9/Rpc10/TFS"/>
</dbReference>
<dbReference type="GO" id="GO:0003899">
    <property type="term" value="F:DNA-directed RNA polymerase activity"/>
    <property type="evidence" value="ECO:0007669"/>
    <property type="project" value="InterPro"/>
</dbReference>
<evidence type="ECO:0000256" key="2">
    <source>
        <dbReference type="ARBA" id="ARBA00011730"/>
    </source>
</evidence>
<accession>A0A1X0QWD6</accession>
<dbReference type="FunFam" id="2.20.25.10:FF:000004">
    <property type="entry name" value="DNA-directed RNA polymerase subunit"/>
    <property type="match status" value="1"/>
</dbReference>
<evidence type="ECO:0000256" key="8">
    <source>
        <dbReference type="ARBA" id="ARBA00023242"/>
    </source>
</evidence>
<keyword evidence="6 12" id="KW-0862">Zinc</keyword>
<dbReference type="SMART" id="SM00661">
    <property type="entry name" value="RPOL9"/>
    <property type="match status" value="1"/>
</dbReference>
<proteinExistence type="inferred from homology"/>
<dbReference type="VEuPathDB" id="FungiDB:BCV72DRAFT_212022"/>
<keyword evidence="4 12" id="KW-0479">Metal-binding</keyword>
<dbReference type="PROSITE" id="PS51133">
    <property type="entry name" value="ZF_TFIIS_2"/>
    <property type="match status" value="1"/>
</dbReference>
<protein>
    <recommendedName>
        <fullName evidence="11">DNA-directed RNA polymerase subunit</fullName>
    </recommendedName>
</protein>
<dbReference type="FunFam" id="2.20.25.10:FF:000008">
    <property type="entry name" value="DNA-directed RNA polymerase II subunit RPB9"/>
    <property type="match status" value="1"/>
</dbReference>
<evidence type="ECO:0000256" key="7">
    <source>
        <dbReference type="ARBA" id="ARBA00023163"/>
    </source>
</evidence>
<feature type="binding site" evidence="12">
    <location>
        <position position="32"/>
    </location>
    <ligand>
        <name>Zn(2+)</name>
        <dbReference type="ChEBI" id="CHEBI:29105"/>
        <label>1</label>
    </ligand>
</feature>